<gene>
    <name evidence="3" type="ORF">FOMPIDRAFT_1024376</name>
</gene>
<dbReference type="Pfam" id="PF10146">
    <property type="entry name" value="zf-C4H2"/>
    <property type="match status" value="1"/>
</dbReference>
<proteinExistence type="predicted"/>
<feature type="compositionally biased region" description="Low complexity" evidence="2">
    <location>
        <begin position="1"/>
        <end position="18"/>
    </location>
</feature>
<dbReference type="Proteomes" id="UP000015241">
    <property type="component" value="Unassembled WGS sequence"/>
</dbReference>
<dbReference type="InParanoid" id="S8E6D1"/>
<evidence type="ECO:0000313" key="4">
    <source>
        <dbReference type="Proteomes" id="UP000015241"/>
    </source>
</evidence>
<dbReference type="HOGENOM" id="CLU_051881_0_0_1"/>
<protein>
    <submittedName>
        <fullName evidence="3">Uncharacterized protein</fullName>
    </submittedName>
</protein>
<dbReference type="AlphaFoldDB" id="S8E6D1"/>
<feature type="region of interest" description="Disordered" evidence="2">
    <location>
        <begin position="1"/>
        <end position="23"/>
    </location>
</feature>
<organism evidence="3 4">
    <name type="scientific">Fomitopsis schrenkii</name>
    <name type="common">Brown rot fungus</name>
    <dbReference type="NCBI Taxonomy" id="2126942"/>
    <lineage>
        <taxon>Eukaryota</taxon>
        <taxon>Fungi</taxon>
        <taxon>Dikarya</taxon>
        <taxon>Basidiomycota</taxon>
        <taxon>Agaricomycotina</taxon>
        <taxon>Agaricomycetes</taxon>
        <taxon>Polyporales</taxon>
        <taxon>Fomitopsis</taxon>
    </lineage>
</organism>
<feature type="coiled-coil region" evidence="1">
    <location>
        <begin position="61"/>
        <end position="95"/>
    </location>
</feature>
<dbReference type="eggNOG" id="ENOG502SIJ9">
    <property type="taxonomic scope" value="Eukaryota"/>
</dbReference>
<feature type="compositionally biased region" description="Low complexity" evidence="2">
    <location>
        <begin position="214"/>
        <end position="227"/>
    </location>
</feature>
<feature type="compositionally biased region" description="Basic residues" evidence="2">
    <location>
        <begin position="191"/>
        <end position="205"/>
    </location>
</feature>
<keyword evidence="1" id="KW-0175">Coiled coil</keyword>
<dbReference type="PANTHER" id="PTHR31058:SF2">
    <property type="entry name" value="ZINC FINGER C4H2 DOMAIN-CONTAINING PROTEIN"/>
    <property type="match status" value="1"/>
</dbReference>
<evidence type="ECO:0000256" key="1">
    <source>
        <dbReference type="SAM" id="Coils"/>
    </source>
</evidence>
<dbReference type="OrthoDB" id="20865at2759"/>
<keyword evidence="4" id="KW-1185">Reference proteome</keyword>
<accession>S8E6D1</accession>
<evidence type="ECO:0000256" key="2">
    <source>
        <dbReference type="SAM" id="MobiDB-lite"/>
    </source>
</evidence>
<dbReference type="InterPro" id="IPR018482">
    <property type="entry name" value="Znf-C4H2"/>
</dbReference>
<sequence length="227" mass="24281">MATGAAAASSAPSSSTPSQPVLASGDWTKNLVHLAKTAELKKHALTLQLHTAHILSAHASLDQKQKAIQDVKEQKNKLESERARLLNCLREVNEDRDKADLLEATLDKECADLRQKIQTISDTEYATAKADVDRLRRELGQPPLPSLQQTLEDKSAQYLKELRLQTEKTNAATKRTAEDGPAAGADGQPVKRPRGRPKGSKTNKGKAKEGGPTGTPAPGSAPSVAAS</sequence>
<dbReference type="EMBL" id="KE504160">
    <property type="protein sequence ID" value="EPS98958.1"/>
    <property type="molecule type" value="Genomic_DNA"/>
</dbReference>
<dbReference type="PANTHER" id="PTHR31058">
    <property type="entry name" value="ZINC FINGER C4H2 DOMAIN-CONTAINING PROTEIN"/>
    <property type="match status" value="1"/>
</dbReference>
<feature type="region of interest" description="Disordered" evidence="2">
    <location>
        <begin position="161"/>
        <end position="227"/>
    </location>
</feature>
<dbReference type="GO" id="GO:0005634">
    <property type="term" value="C:nucleus"/>
    <property type="evidence" value="ECO:0007669"/>
    <property type="project" value="TreeGrafter"/>
</dbReference>
<name>S8E6D1_FOMSC</name>
<reference evidence="3 4" key="1">
    <citation type="journal article" date="2012" name="Science">
        <title>The Paleozoic origin of enzymatic lignin decomposition reconstructed from 31 fungal genomes.</title>
        <authorList>
            <person name="Floudas D."/>
            <person name="Binder M."/>
            <person name="Riley R."/>
            <person name="Barry K."/>
            <person name="Blanchette R.A."/>
            <person name="Henrissat B."/>
            <person name="Martinez A.T."/>
            <person name="Otillar R."/>
            <person name="Spatafora J.W."/>
            <person name="Yadav J.S."/>
            <person name="Aerts A."/>
            <person name="Benoit I."/>
            <person name="Boyd A."/>
            <person name="Carlson A."/>
            <person name="Copeland A."/>
            <person name="Coutinho P.M."/>
            <person name="de Vries R.P."/>
            <person name="Ferreira P."/>
            <person name="Findley K."/>
            <person name="Foster B."/>
            <person name="Gaskell J."/>
            <person name="Glotzer D."/>
            <person name="Gorecki P."/>
            <person name="Heitman J."/>
            <person name="Hesse C."/>
            <person name="Hori C."/>
            <person name="Igarashi K."/>
            <person name="Jurgens J.A."/>
            <person name="Kallen N."/>
            <person name="Kersten P."/>
            <person name="Kohler A."/>
            <person name="Kuees U."/>
            <person name="Kumar T.K.A."/>
            <person name="Kuo A."/>
            <person name="LaButti K."/>
            <person name="Larrondo L.F."/>
            <person name="Lindquist E."/>
            <person name="Ling A."/>
            <person name="Lombard V."/>
            <person name="Lucas S."/>
            <person name="Lundell T."/>
            <person name="Martin R."/>
            <person name="McLaughlin D.J."/>
            <person name="Morgenstern I."/>
            <person name="Morin E."/>
            <person name="Murat C."/>
            <person name="Nagy L.G."/>
            <person name="Nolan M."/>
            <person name="Ohm R.A."/>
            <person name="Patyshakuliyeva A."/>
            <person name="Rokas A."/>
            <person name="Ruiz-Duenas F.J."/>
            <person name="Sabat G."/>
            <person name="Salamov A."/>
            <person name="Samejima M."/>
            <person name="Schmutz J."/>
            <person name="Slot J.C."/>
            <person name="St John F."/>
            <person name="Stenlid J."/>
            <person name="Sun H."/>
            <person name="Sun S."/>
            <person name="Syed K."/>
            <person name="Tsang A."/>
            <person name="Wiebenga A."/>
            <person name="Young D."/>
            <person name="Pisabarro A."/>
            <person name="Eastwood D.C."/>
            <person name="Martin F."/>
            <person name="Cullen D."/>
            <person name="Grigoriev I.V."/>
            <person name="Hibbett D.S."/>
        </authorList>
    </citation>
    <scope>NUCLEOTIDE SEQUENCE</scope>
    <source>
        <strain evidence="4">FP-58527</strain>
    </source>
</reference>
<evidence type="ECO:0000313" key="3">
    <source>
        <dbReference type="EMBL" id="EPS98958.1"/>
    </source>
</evidence>